<keyword evidence="6" id="KW-0812">Transmembrane</keyword>
<feature type="domain" description="Peptidoglycan recognition protein family" evidence="8">
    <location>
        <begin position="68"/>
        <end position="214"/>
    </location>
</feature>
<accession>A0A2W1BPG7</accession>
<name>A0A2W1BPG7_HELAM</name>
<evidence type="ECO:0000256" key="4">
    <source>
        <dbReference type="ARBA" id="ARBA00022859"/>
    </source>
</evidence>
<sequence>MTRKLQADLPLPRYLWDIAKSTTKAERLSCAAALIVLVVCVLLIVYFTVIAKRTVDSVVDIAPHEWYITREMWLAPEFFNDGDRTQKFDPLRLVIIAHTVSPECTLFVNCAAELRNMQGYFRKNYNYDLPYNFLIGNEGRVYEGRGWNVVGAHTRSYNRCSLGIGFIGDYREGLPQYSKVNEKQLERAKMLLDLGVRVGYLHPNYHVLGAKDLLSSESPGTNLYRAIQNWTHYDHYNHYQNKNCEEILEYFQNKTSTVGSTAIKNNTVNNEQG</sequence>
<dbReference type="CDD" id="cd06583">
    <property type="entry name" value="PGRP"/>
    <property type="match status" value="1"/>
</dbReference>
<dbReference type="PANTHER" id="PTHR11022">
    <property type="entry name" value="PEPTIDOGLYCAN RECOGNITION PROTEIN"/>
    <property type="match status" value="1"/>
</dbReference>
<dbReference type="GO" id="GO:0009253">
    <property type="term" value="P:peptidoglycan catabolic process"/>
    <property type="evidence" value="ECO:0007669"/>
    <property type="project" value="InterPro"/>
</dbReference>
<dbReference type="GO" id="GO:0045087">
    <property type="term" value="P:innate immune response"/>
    <property type="evidence" value="ECO:0007669"/>
    <property type="project" value="UniProtKB-KW"/>
</dbReference>
<dbReference type="AlphaFoldDB" id="A0A2W1BPG7"/>
<keyword evidence="10" id="KW-1185">Reference proteome</keyword>
<evidence type="ECO:0000256" key="2">
    <source>
        <dbReference type="ARBA" id="ARBA00011245"/>
    </source>
</evidence>
<evidence type="ECO:0000259" key="7">
    <source>
        <dbReference type="SMART" id="SM00644"/>
    </source>
</evidence>
<dbReference type="OrthoDB" id="10001926at2759"/>
<proteinExistence type="inferred from homology"/>
<dbReference type="GO" id="GO:0008270">
    <property type="term" value="F:zinc ion binding"/>
    <property type="evidence" value="ECO:0007669"/>
    <property type="project" value="InterPro"/>
</dbReference>
<evidence type="ECO:0000313" key="10">
    <source>
        <dbReference type="Proteomes" id="UP000249218"/>
    </source>
</evidence>
<gene>
    <name evidence="9" type="primary">HaOG206562</name>
    <name evidence="9" type="ORF">B5X24_HaOG206562</name>
</gene>
<dbReference type="SMART" id="SM00644">
    <property type="entry name" value="Ami_2"/>
    <property type="match status" value="1"/>
</dbReference>
<evidence type="ECO:0000256" key="1">
    <source>
        <dbReference type="ARBA" id="ARBA00007553"/>
    </source>
</evidence>
<dbReference type="InterPro" id="IPR002502">
    <property type="entry name" value="Amidase_domain"/>
</dbReference>
<dbReference type="InterPro" id="IPR006619">
    <property type="entry name" value="PGRP_domain_met/bac"/>
</dbReference>
<dbReference type="PANTHER" id="PTHR11022:SF74">
    <property type="entry name" value="PEPTIDOGLYCAN-RECOGNITION PROTEIN SA"/>
    <property type="match status" value="1"/>
</dbReference>
<dbReference type="SMART" id="SM00701">
    <property type="entry name" value="PGRP"/>
    <property type="match status" value="1"/>
</dbReference>
<feature type="transmembrane region" description="Helical" evidence="6">
    <location>
        <begin position="28"/>
        <end position="49"/>
    </location>
</feature>
<keyword evidence="4" id="KW-0391">Immunity</keyword>
<keyword evidence="6" id="KW-1133">Transmembrane helix</keyword>
<dbReference type="EMBL" id="KZ150006">
    <property type="protein sequence ID" value="PZC75207.1"/>
    <property type="molecule type" value="Genomic_DNA"/>
</dbReference>
<dbReference type="Proteomes" id="UP000249218">
    <property type="component" value="Unassembled WGS sequence"/>
</dbReference>
<evidence type="ECO:0000256" key="5">
    <source>
        <dbReference type="ARBA" id="ARBA00069708"/>
    </source>
</evidence>
<comment type="subunit">
    <text evidence="2">Monomer.</text>
</comment>
<evidence type="ECO:0000259" key="8">
    <source>
        <dbReference type="SMART" id="SM00701"/>
    </source>
</evidence>
<keyword evidence="3" id="KW-0399">Innate immunity</keyword>
<feature type="domain" description="N-acetylmuramoyl-L-alanine amidase" evidence="7">
    <location>
        <begin position="80"/>
        <end position="220"/>
    </location>
</feature>
<dbReference type="Gene3D" id="3.40.80.10">
    <property type="entry name" value="Peptidoglycan recognition protein-like"/>
    <property type="match status" value="1"/>
</dbReference>
<dbReference type="InterPro" id="IPR036505">
    <property type="entry name" value="Amidase/PGRP_sf"/>
</dbReference>
<evidence type="ECO:0000313" key="9">
    <source>
        <dbReference type="EMBL" id="PZC75207.1"/>
    </source>
</evidence>
<dbReference type="InterPro" id="IPR015510">
    <property type="entry name" value="PGRP"/>
</dbReference>
<organism evidence="9 10">
    <name type="scientific">Helicoverpa armigera</name>
    <name type="common">Cotton bollworm</name>
    <name type="synonym">Heliothis armigera</name>
    <dbReference type="NCBI Taxonomy" id="29058"/>
    <lineage>
        <taxon>Eukaryota</taxon>
        <taxon>Metazoa</taxon>
        <taxon>Ecdysozoa</taxon>
        <taxon>Arthropoda</taxon>
        <taxon>Hexapoda</taxon>
        <taxon>Insecta</taxon>
        <taxon>Pterygota</taxon>
        <taxon>Neoptera</taxon>
        <taxon>Endopterygota</taxon>
        <taxon>Lepidoptera</taxon>
        <taxon>Glossata</taxon>
        <taxon>Ditrysia</taxon>
        <taxon>Noctuoidea</taxon>
        <taxon>Noctuidae</taxon>
        <taxon>Heliothinae</taxon>
        <taxon>Helicoverpa</taxon>
    </lineage>
</organism>
<keyword evidence="6" id="KW-0472">Membrane</keyword>
<protein>
    <recommendedName>
        <fullName evidence="5">Peptidoglycan recognition protein</fullName>
    </recommendedName>
</protein>
<evidence type="ECO:0000256" key="6">
    <source>
        <dbReference type="SAM" id="Phobius"/>
    </source>
</evidence>
<dbReference type="Pfam" id="PF01510">
    <property type="entry name" value="Amidase_2"/>
    <property type="match status" value="1"/>
</dbReference>
<reference evidence="9 10" key="1">
    <citation type="journal article" date="2017" name="BMC Biol.">
        <title>Genomic innovations, transcriptional plasticity and gene loss underlying the evolution and divergence of two highly polyphagous and invasive Helicoverpa pest species.</title>
        <authorList>
            <person name="Pearce S.L."/>
            <person name="Clarke D.F."/>
            <person name="East P.D."/>
            <person name="Elfekih S."/>
            <person name="Gordon K.H."/>
            <person name="Jermiin L.S."/>
            <person name="McGaughran A."/>
            <person name="Oakeshott J.G."/>
            <person name="Papanikolaou A."/>
            <person name="Perera O.P."/>
            <person name="Rane R.V."/>
            <person name="Richards S."/>
            <person name="Tay W.T."/>
            <person name="Walsh T.K."/>
            <person name="Anderson A."/>
            <person name="Anderson C.J."/>
            <person name="Asgari S."/>
            <person name="Board P.G."/>
            <person name="Bretschneider A."/>
            <person name="Campbell P.M."/>
            <person name="Chertemps T."/>
            <person name="Christeller J.T."/>
            <person name="Coppin C.W."/>
            <person name="Downes S.J."/>
            <person name="Duan G."/>
            <person name="Farnsworth C.A."/>
            <person name="Good R.T."/>
            <person name="Han L.B."/>
            <person name="Han Y.C."/>
            <person name="Hatje K."/>
            <person name="Horne I."/>
            <person name="Huang Y.P."/>
            <person name="Hughes D.S."/>
            <person name="Jacquin-Joly E."/>
            <person name="James W."/>
            <person name="Jhangiani S."/>
            <person name="Kollmar M."/>
            <person name="Kuwar S.S."/>
            <person name="Li S."/>
            <person name="Liu N.Y."/>
            <person name="Maibeche M.T."/>
            <person name="Miller J.R."/>
            <person name="Montagne N."/>
            <person name="Perry T."/>
            <person name="Qu J."/>
            <person name="Song S.V."/>
            <person name="Sutton G.G."/>
            <person name="Vogel H."/>
            <person name="Walenz B.P."/>
            <person name="Xu W."/>
            <person name="Zhang H.J."/>
            <person name="Zou Z."/>
            <person name="Batterham P."/>
            <person name="Edwards O.R."/>
            <person name="Feyereisen R."/>
            <person name="Gibbs R.A."/>
            <person name="Heckel D.G."/>
            <person name="McGrath A."/>
            <person name="Robin C."/>
            <person name="Scherer S.E."/>
            <person name="Worley K.C."/>
            <person name="Wu Y.D."/>
        </authorList>
    </citation>
    <scope>NUCLEOTIDE SEQUENCE [LARGE SCALE GENOMIC DNA]</scope>
    <source>
        <strain evidence="9">Harm_GR_Male_#8</strain>
        <tissue evidence="9">Whole organism</tissue>
    </source>
</reference>
<dbReference type="SUPFAM" id="SSF55846">
    <property type="entry name" value="N-acetylmuramoyl-L-alanine amidase-like"/>
    <property type="match status" value="1"/>
</dbReference>
<dbReference type="GO" id="GO:0008745">
    <property type="term" value="F:N-acetylmuramoyl-L-alanine amidase activity"/>
    <property type="evidence" value="ECO:0007669"/>
    <property type="project" value="InterPro"/>
</dbReference>
<comment type="similarity">
    <text evidence="1">Belongs to the N-acetylmuramoyl-L-alanine amidase 2 family.</text>
</comment>
<evidence type="ECO:0000256" key="3">
    <source>
        <dbReference type="ARBA" id="ARBA00022588"/>
    </source>
</evidence>
<dbReference type="FunFam" id="3.40.80.10:FF:000001">
    <property type="entry name" value="Peptidoglycan recognition protein 1"/>
    <property type="match status" value="1"/>
</dbReference>